<dbReference type="EMBL" id="MU001676">
    <property type="protein sequence ID" value="KAF2458853.1"/>
    <property type="molecule type" value="Genomic_DNA"/>
</dbReference>
<dbReference type="OrthoDB" id="10254221at2759"/>
<proteinExistence type="inferred from homology"/>
<dbReference type="InterPro" id="IPR036291">
    <property type="entry name" value="NAD(P)-bd_dom_sf"/>
</dbReference>
<dbReference type="Gene3D" id="3.40.50.720">
    <property type="entry name" value="NAD(P)-binding Rossmann-like Domain"/>
    <property type="match status" value="1"/>
</dbReference>
<evidence type="ECO:0000256" key="1">
    <source>
        <dbReference type="ARBA" id="ARBA00038376"/>
    </source>
</evidence>
<dbReference type="PANTHER" id="PTHR43355:SF2">
    <property type="entry name" value="FLAVIN REDUCTASE (NADPH)"/>
    <property type="match status" value="1"/>
</dbReference>
<dbReference type="GO" id="GO:0042602">
    <property type="term" value="F:riboflavin reductase (NADPH) activity"/>
    <property type="evidence" value="ECO:0007669"/>
    <property type="project" value="TreeGrafter"/>
</dbReference>
<reference evidence="3" key="1">
    <citation type="journal article" date="2020" name="Stud. Mycol.">
        <title>101 Dothideomycetes genomes: a test case for predicting lifestyles and emergence of pathogens.</title>
        <authorList>
            <person name="Haridas S."/>
            <person name="Albert R."/>
            <person name="Binder M."/>
            <person name="Bloem J."/>
            <person name="Labutti K."/>
            <person name="Salamov A."/>
            <person name="Andreopoulos B."/>
            <person name="Baker S."/>
            <person name="Barry K."/>
            <person name="Bills G."/>
            <person name="Bluhm B."/>
            <person name="Cannon C."/>
            <person name="Castanera R."/>
            <person name="Culley D."/>
            <person name="Daum C."/>
            <person name="Ezra D."/>
            <person name="Gonzalez J."/>
            <person name="Henrissat B."/>
            <person name="Kuo A."/>
            <person name="Liang C."/>
            <person name="Lipzen A."/>
            <person name="Lutzoni F."/>
            <person name="Magnuson J."/>
            <person name="Mondo S."/>
            <person name="Nolan M."/>
            <person name="Ohm R."/>
            <person name="Pangilinan J."/>
            <person name="Park H.-J."/>
            <person name="Ramirez L."/>
            <person name="Alfaro M."/>
            <person name="Sun H."/>
            <person name="Tritt A."/>
            <person name="Yoshinaga Y."/>
            <person name="Zwiers L.-H."/>
            <person name="Turgeon B."/>
            <person name="Goodwin S."/>
            <person name="Spatafora J."/>
            <person name="Crous P."/>
            <person name="Grigoriev I."/>
        </authorList>
    </citation>
    <scope>NUCLEOTIDE SEQUENCE</scope>
    <source>
        <strain evidence="3">ATCC 16933</strain>
    </source>
</reference>
<dbReference type="Pfam" id="PF13460">
    <property type="entry name" value="NAD_binding_10"/>
    <property type="match status" value="1"/>
</dbReference>
<comment type="similarity">
    <text evidence="1">Belongs to the avfA family.</text>
</comment>
<evidence type="ECO:0000259" key="2">
    <source>
        <dbReference type="Pfam" id="PF13460"/>
    </source>
</evidence>
<dbReference type="GO" id="GO:0004074">
    <property type="term" value="F:biliverdin reductase [NAD(P)H] activity"/>
    <property type="evidence" value="ECO:0007669"/>
    <property type="project" value="TreeGrafter"/>
</dbReference>
<gene>
    <name evidence="3" type="ORF">BDY21DRAFT_338984</name>
</gene>
<dbReference type="InterPro" id="IPR051606">
    <property type="entry name" value="Polyketide_Oxido-like"/>
</dbReference>
<dbReference type="InterPro" id="IPR016040">
    <property type="entry name" value="NAD(P)-bd_dom"/>
</dbReference>
<name>A0A6A6P5X8_9PEZI</name>
<evidence type="ECO:0000313" key="4">
    <source>
        <dbReference type="Proteomes" id="UP000799766"/>
    </source>
</evidence>
<feature type="domain" description="NAD(P)-binding" evidence="2">
    <location>
        <begin position="11"/>
        <end position="218"/>
    </location>
</feature>
<evidence type="ECO:0000313" key="3">
    <source>
        <dbReference type="EMBL" id="KAF2458853.1"/>
    </source>
</evidence>
<dbReference type="AlphaFoldDB" id="A0A6A6P5X8"/>
<dbReference type="Proteomes" id="UP000799766">
    <property type="component" value="Unassembled WGS sequence"/>
</dbReference>
<accession>A0A6A6P5X8</accession>
<dbReference type="PANTHER" id="PTHR43355">
    <property type="entry name" value="FLAVIN REDUCTASE (NADPH)"/>
    <property type="match status" value="1"/>
</dbReference>
<organism evidence="3 4">
    <name type="scientific">Lineolata rhizophorae</name>
    <dbReference type="NCBI Taxonomy" id="578093"/>
    <lineage>
        <taxon>Eukaryota</taxon>
        <taxon>Fungi</taxon>
        <taxon>Dikarya</taxon>
        <taxon>Ascomycota</taxon>
        <taxon>Pezizomycotina</taxon>
        <taxon>Dothideomycetes</taxon>
        <taxon>Dothideomycetes incertae sedis</taxon>
        <taxon>Lineolatales</taxon>
        <taxon>Lineolataceae</taxon>
        <taxon>Lineolata</taxon>
    </lineage>
</organism>
<dbReference type="SUPFAM" id="SSF51735">
    <property type="entry name" value="NAD(P)-binding Rossmann-fold domains"/>
    <property type="match status" value="1"/>
</dbReference>
<keyword evidence="4" id="KW-1185">Reference proteome</keyword>
<sequence>MAQNETILVLGATGASGLAFLDEALVHKNNPNLVLLVRTPSKLPAGIESNDRVRVIKGNLDNRAQLDDAMRGVTVVVSLVGGYFSLHGLLTRDSSTPIADHFPLVFDAMRSANVKRIFALSTVAFKQPGDEAPMKWWFSHLMVWLMVPGPNAEMRAIGEQVSSRDDLDWTVFRSPGLTDEPAGKELAVNGLLKRNWKGASSWSLSRKSQARWILDEIAERKWVKMTPVLVNI</sequence>
<protein>
    <submittedName>
        <fullName evidence="3">NADH(P)-binding-domain-containing protein</fullName>
    </submittedName>
</protein>